<dbReference type="Gene3D" id="2.40.50.100">
    <property type="match status" value="1"/>
</dbReference>
<keyword evidence="2 3" id="KW-0175">Coiled coil</keyword>
<dbReference type="Proteomes" id="UP000664904">
    <property type="component" value="Plasmid unnamed5"/>
</dbReference>
<dbReference type="KEGG" id="pxi:J5O05_17745"/>
<dbReference type="InterPro" id="IPR059052">
    <property type="entry name" value="HH_YbhG-like"/>
</dbReference>
<accession>A0A975DLC7</accession>
<dbReference type="InterPro" id="IPR050465">
    <property type="entry name" value="UPF0194_transport"/>
</dbReference>
<geneLocation type="plasmid" evidence="5 6">
    <name>unnamed5</name>
</geneLocation>
<evidence type="ECO:0000256" key="2">
    <source>
        <dbReference type="ARBA" id="ARBA00023054"/>
    </source>
</evidence>
<dbReference type="RefSeq" id="WP_208844969.1">
    <property type="nucleotide sequence ID" value="NZ_CP072135.1"/>
</dbReference>
<organism evidence="5 6">
    <name type="scientific">Pseudoalteromonas xiamenensis</name>
    <dbReference type="NCBI Taxonomy" id="882626"/>
    <lineage>
        <taxon>Bacteria</taxon>
        <taxon>Pseudomonadati</taxon>
        <taxon>Pseudomonadota</taxon>
        <taxon>Gammaproteobacteria</taxon>
        <taxon>Alteromonadales</taxon>
        <taxon>Pseudoalteromonadaceae</taxon>
        <taxon>Pseudoalteromonas</taxon>
    </lineage>
</organism>
<dbReference type="PANTHER" id="PTHR32347:SF29">
    <property type="entry name" value="UPF0194 MEMBRANE PROTEIN YBHG"/>
    <property type="match status" value="1"/>
</dbReference>
<feature type="domain" description="YbhG-like alpha-helical hairpin" evidence="4">
    <location>
        <begin position="66"/>
        <end position="194"/>
    </location>
</feature>
<evidence type="ECO:0000259" key="4">
    <source>
        <dbReference type="Pfam" id="PF25881"/>
    </source>
</evidence>
<protein>
    <submittedName>
        <fullName evidence="5">HlyD family efflux transporter periplasmic adaptor subunit</fullName>
    </submittedName>
</protein>
<dbReference type="PANTHER" id="PTHR32347">
    <property type="entry name" value="EFFLUX SYSTEM COMPONENT YKNX-RELATED"/>
    <property type="match status" value="1"/>
</dbReference>
<name>A0A975DLC7_9GAMM</name>
<dbReference type="GO" id="GO:0030313">
    <property type="term" value="C:cell envelope"/>
    <property type="evidence" value="ECO:0007669"/>
    <property type="project" value="UniProtKB-SubCell"/>
</dbReference>
<dbReference type="AlphaFoldDB" id="A0A975DLC7"/>
<evidence type="ECO:0000313" key="5">
    <source>
        <dbReference type="EMBL" id="QTH73357.1"/>
    </source>
</evidence>
<gene>
    <name evidence="5" type="ORF">J5O05_17745</name>
</gene>
<evidence type="ECO:0000256" key="1">
    <source>
        <dbReference type="ARBA" id="ARBA00004196"/>
    </source>
</evidence>
<proteinExistence type="predicted"/>
<reference evidence="5" key="1">
    <citation type="submission" date="2021-03" db="EMBL/GenBank/DDBJ databases">
        <title>Complete Genome of Pseudoalteromonas xiamenensis STKMTI.2, a new potential marine bacterium producing anti-Vibrio compounds.</title>
        <authorList>
            <person name="Handayani D.P."/>
            <person name="Isnansetyo A."/>
            <person name="Istiqomah I."/>
            <person name="Jumina J."/>
        </authorList>
    </citation>
    <scope>NUCLEOTIDE SEQUENCE</scope>
    <source>
        <strain evidence="5">STKMTI.2</strain>
        <plasmid evidence="5">unnamed5</plasmid>
    </source>
</reference>
<feature type="coiled-coil region" evidence="3">
    <location>
        <begin position="67"/>
        <end position="198"/>
    </location>
</feature>
<keyword evidence="6" id="KW-1185">Reference proteome</keyword>
<dbReference type="Pfam" id="PF25881">
    <property type="entry name" value="HH_YBHG"/>
    <property type="match status" value="1"/>
</dbReference>
<sequence length="314" mass="34219">MNKVTLALAMVIGTLVSGCSVPESRIFGIIERPQIQVSSPSTLLINELLVKRGEQVTKGQILVHMDNEIQAQQVAAAQSQIKRLESALHLLQAGTREEQLQQAKARVSATQANWAEAKRQVVRQEQLIKDNLTSQNAVDSARANLDATLAAYNEAQEKLRELENGARFETVQQAEIAIEEANSQLAIAKKHLNDLTLISPTNGVIEDLPWQSGERPPAGAPIALIADTEHAFARLYLPESKLSQITLGSSLSLNTDGSATALQGKVTYISSSASFTPYFALSQEERARLMYVVEVELPENTALPTGTPVWMVMP</sequence>
<dbReference type="Gene3D" id="1.10.287.470">
    <property type="entry name" value="Helix hairpin bin"/>
    <property type="match status" value="2"/>
</dbReference>
<evidence type="ECO:0000256" key="3">
    <source>
        <dbReference type="SAM" id="Coils"/>
    </source>
</evidence>
<dbReference type="EMBL" id="CP072135">
    <property type="protein sequence ID" value="QTH73357.1"/>
    <property type="molecule type" value="Genomic_DNA"/>
</dbReference>
<dbReference type="PROSITE" id="PS51257">
    <property type="entry name" value="PROKAR_LIPOPROTEIN"/>
    <property type="match status" value="1"/>
</dbReference>
<comment type="subcellular location">
    <subcellularLocation>
        <location evidence="1">Cell envelope</location>
    </subcellularLocation>
</comment>
<dbReference type="Gene3D" id="2.40.30.170">
    <property type="match status" value="1"/>
</dbReference>
<evidence type="ECO:0000313" key="6">
    <source>
        <dbReference type="Proteomes" id="UP000664904"/>
    </source>
</evidence>
<keyword evidence="5" id="KW-0614">Plasmid</keyword>